<comment type="caution">
    <text evidence="1">The sequence shown here is derived from an EMBL/GenBank/DDBJ whole genome shotgun (WGS) entry which is preliminary data.</text>
</comment>
<dbReference type="AlphaFoldDB" id="A0A269ZHX2"/>
<evidence type="ECO:0008006" key="3">
    <source>
        <dbReference type="Google" id="ProtNLM"/>
    </source>
</evidence>
<dbReference type="InterPro" id="IPR016181">
    <property type="entry name" value="Acyl_CoA_acyltransferase"/>
</dbReference>
<proteinExistence type="predicted"/>
<organism evidence="1 2">
    <name type="scientific">Brevibacterium casei</name>
    <dbReference type="NCBI Taxonomy" id="33889"/>
    <lineage>
        <taxon>Bacteria</taxon>
        <taxon>Bacillati</taxon>
        <taxon>Actinomycetota</taxon>
        <taxon>Actinomycetes</taxon>
        <taxon>Micrococcales</taxon>
        <taxon>Brevibacteriaceae</taxon>
        <taxon>Brevibacterium</taxon>
    </lineage>
</organism>
<gene>
    <name evidence="1" type="ORF">B8X04_01900</name>
</gene>
<evidence type="ECO:0000313" key="2">
    <source>
        <dbReference type="Proteomes" id="UP000216867"/>
    </source>
</evidence>
<dbReference type="Proteomes" id="UP000216867">
    <property type="component" value="Unassembled WGS sequence"/>
</dbReference>
<protein>
    <recommendedName>
        <fullName evidence="3">N-acetyltransferase domain-containing protein</fullName>
    </recommendedName>
</protein>
<dbReference type="EMBL" id="NCWY01000001">
    <property type="protein sequence ID" value="PAK97355.1"/>
    <property type="molecule type" value="Genomic_DNA"/>
</dbReference>
<dbReference type="Gene3D" id="3.40.630.30">
    <property type="match status" value="1"/>
</dbReference>
<dbReference type="SUPFAM" id="SSF55729">
    <property type="entry name" value="Acyl-CoA N-acyltransferases (Nat)"/>
    <property type="match status" value="1"/>
</dbReference>
<reference evidence="1 2" key="1">
    <citation type="submission" date="2017-04" db="EMBL/GenBank/DDBJ databases">
        <title>Kefir bacterial isolates.</title>
        <authorList>
            <person name="Kim Y."/>
            <person name="Blasche S."/>
            <person name="Patil K.R."/>
        </authorList>
    </citation>
    <scope>NUCLEOTIDE SEQUENCE [LARGE SCALE GENOMIC DNA]</scope>
    <source>
        <strain evidence="1 2">OG2</strain>
    </source>
</reference>
<evidence type="ECO:0000313" key="1">
    <source>
        <dbReference type="EMBL" id="PAK97355.1"/>
    </source>
</evidence>
<accession>A0A269ZHX2</accession>
<sequence length="148" mass="16341">MENKGEGNKAAMRELAEGDRSPGIVGYLNHEPVAWCGFGDRADFSRLRRSTLLKSVDDEPVVSLTCLFMVKSHRGEGLLSAWIAAVCGHIAKTSPTRIVEAYPVEPRKRRRAGPDTAMTGISSAFTDAGFTEVARRKHDRPVLRYELP</sequence>
<name>A0A269ZHX2_9MICO</name>